<feature type="transmembrane region" description="Helical" evidence="1">
    <location>
        <begin position="34"/>
        <end position="62"/>
    </location>
</feature>
<evidence type="ECO:0000313" key="3">
    <source>
        <dbReference type="Proteomes" id="UP000092596"/>
    </source>
</evidence>
<dbReference type="InterPro" id="IPR007403">
    <property type="entry name" value="DUF456"/>
</dbReference>
<gene>
    <name evidence="2" type="ORF">DAD186_02510</name>
</gene>
<dbReference type="EMBL" id="CP012117">
    <property type="protein sequence ID" value="ANP26810.1"/>
    <property type="molecule type" value="Genomic_DNA"/>
</dbReference>
<feature type="transmembrane region" description="Helical" evidence="1">
    <location>
        <begin position="6"/>
        <end position="27"/>
    </location>
</feature>
<dbReference type="PATRIC" id="fig|1630135.4.peg.253"/>
<keyword evidence="1" id="KW-1133">Transmembrane helix</keyword>
<dbReference type="Proteomes" id="UP000092596">
    <property type="component" value="Chromosome"/>
</dbReference>
<dbReference type="RefSeq" id="WP_065247170.1">
    <property type="nucleotide sequence ID" value="NZ_CP012117.1"/>
</dbReference>
<dbReference type="Pfam" id="PF04306">
    <property type="entry name" value="DUF456"/>
    <property type="match status" value="1"/>
</dbReference>
<keyword evidence="1" id="KW-0812">Transmembrane</keyword>
<dbReference type="KEGG" id="dva:DAD186_02510"/>
<dbReference type="PANTHER" id="PTHR39165">
    <property type="entry name" value="IG HYPOTHETICAL 17883"/>
    <property type="match status" value="1"/>
</dbReference>
<keyword evidence="1" id="KW-0472">Membrane</keyword>
<dbReference type="AlphaFoldDB" id="A0A1B0ZFU4"/>
<sequence>MPVDIIVTIIAALCFAVGITGIVLPVLPGSFLILLGMLVWAIGIGGWTGWIAFALVAVFSIAGMTSSYVLTGRKLKQSEVPTWAILVAIGCAILGLFLIPGPGLLIGFILGFFLVELSRKREFHDALNSTLSTLKTLGIGILVELLLAMASGTVFIVALGIHLFSRAG</sequence>
<accession>A0A1B0ZFU4</accession>
<feature type="transmembrane region" description="Helical" evidence="1">
    <location>
        <begin position="82"/>
        <end position="115"/>
    </location>
</feature>
<dbReference type="PANTHER" id="PTHR39165:SF1">
    <property type="entry name" value="DUF456 DOMAIN-CONTAINING PROTEIN"/>
    <property type="match status" value="1"/>
</dbReference>
<name>A0A1B0ZFU4_9MICO</name>
<protein>
    <recommendedName>
        <fullName evidence="4">DUF456 domain-containing protein</fullName>
    </recommendedName>
</protein>
<feature type="transmembrane region" description="Helical" evidence="1">
    <location>
        <begin position="136"/>
        <end position="164"/>
    </location>
</feature>
<evidence type="ECO:0000256" key="1">
    <source>
        <dbReference type="SAM" id="Phobius"/>
    </source>
</evidence>
<dbReference type="STRING" id="1630135.DAD186_02510"/>
<reference evidence="2 3" key="1">
    <citation type="submission" date="2015-06" db="EMBL/GenBank/DDBJ databases">
        <title>Investigation of pathophysiology for high-risk pregnancy and development of treatment modality based on it.</title>
        <authorList>
            <person name="Kim B.-C."/>
            <person name="Lim S."/>
        </authorList>
    </citation>
    <scope>NUCLEOTIDE SEQUENCE [LARGE SCALE GENOMIC DNA]</scope>
    <source>
        <strain evidence="2 3">AD1-86</strain>
    </source>
</reference>
<organism evidence="2 3">
    <name type="scientific">Dermabacter vaginalis</name>
    <dbReference type="NCBI Taxonomy" id="1630135"/>
    <lineage>
        <taxon>Bacteria</taxon>
        <taxon>Bacillati</taxon>
        <taxon>Actinomycetota</taxon>
        <taxon>Actinomycetes</taxon>
        <taxon>Micrococcales</taxon>
        <taxon>Dermabacteraceae</taxon>
        <taxon>Dermabacter</taxon>
    </lineage>
</organism>
<evidence type="ECO:0000313" key="2">
    <source>
        <dbReference type="EMBL" id="ANP26810.1"/>
    </source>
</evidence>
<evidence type="ECO:0008006" key="4">
    <source>
        <dbReference type="Google" id="ProtNLM"/>
    </source>
</evidence>
<proteinExistence type="predicted"/>